<name>A0A1N6MUE9_9GAMM</name>
<gene>
    <name evidence="1" type="ORF">XIS1_1440041</name>
</gene>
<reference evidence="2" key="1">
    <citation type="submission" date="2016-12" db="EMBL/GenBank/DDBJ databases">
        <authorList>
            <person name="Gaudriault S."/>
        </authorList>
    </citation>
    <scope>NUCLEOTIDE SEQUENCE [LARGE SCALE GENOMIC DNA]</scope>
    <source>
        <strain evidence="2">HGB1681 (deposited as PTA-6826 in the American Type Culture Collection)</strain>
    </source>
</reference>
<sequence>MYVMVSSFIPLDFYVFGIPKNLLGIVSISTLRIPKLHNVP</sequence>
<proteinExistence type="predicted"/>
<dbReference type="Proteomes" id="UP000196435">
    <property type="component" value="Unassembled WGS sequence"/>
</dbReference>
<dbReference type="EMBL" id="FTLG01000051">
    <property type="protein sequence ID" value="SIP72414.1"/>
    <property type="molecule type" value="Genomic_DNA"/>
</dbReference>
<protein>
    <submittedName>
        <fullName evidence="1">Uncharacterized protein</fullName>
    </submittedName>
</protein>
<evidence type="ECO:0000313" key="2">
    <source>
        <dbReference type="Proteomes" id="UP000196435"/>
    </source>
</evidence>
<organism evidence="1 2">
    <name type="scientific">Xenorhabdus innexi</name>
    <dbReference type="NCBI Taxonomy" id="290109"/>
    <lineage>
        <taxon>Bacteria</taxon>
        <taxon>Pseudomonadati</taxon>
        <taxon>Pseudomonadota</taxon>
        <taxon>Gammaproteobacteria</taxon>
        <taxon>Enterobacterales</taxon>
        <taxon>Morganellaceae</taxon>
        <taxon>Xenorhabdus</taxon>
    </lineage>
</organism>
<dbReference type="AlphaFoldDB" id="A0A1N6MUE9"/>
<evidence type="ECO:0000313" key="1">
    <source>
        <dbReference type="EMBL" id="SIP72414.1"/>
    </source>
</evidence>
<accession>A0A1N6MUE9</accession>